<gene>
    <name evidence="2" type="ORF">FB465_5407</name>
</gene>
<feature type="domain" description="DUF7168" evidence="1">
    <location>
        <begin position="60"/>
        <end position="156"/>
    </location>
</feature>
<sequence length="223" mass="24278">MRGRDRLHAAPVGRWRALTGKAQQLMAQHSIDVALLAAGRGDREVPGRVRITVDAPYQEPKAILLQAVAEANRCRVVWSKQMGFSTVVGFASDVEAVELLYTSLMVQAQSALQAAGARTRGDGVSRTRSFRQSFLVAYATRIDERLKRVTEQATEAASEGGRGTSLLPVLASWAESVEERVDELFGELSYRHSSVHARDREGWAHGTEAADRADLHGRAGALG</sequence>
<dbReference type="Proteomes" id="UP000318416">
    <property type="component" value="Unassembled WGS sequence"/>
</dbReference>
<protein>
    <recommendedName>
        <fullName evidence="1">DUF7168 domain-containing protein</fullName>
    </recommendedName>
</protein>
<organism evidence="2 3">
    <name type="scientific">Kitasatospora atroaurantiaca</name>
    <dbReference type="NCBI Taxonomy" id="285545"/>
    <lineage>
        <taxon>Bacteria</taxon>
        <taxon>Bacillati</taxon>
        <taxon>Actinomycetota</taxon>
        <taxon>Actinomycetes</taxon>
        <taxon>Kitasatosporales</taxon>
        <taxon>Streptomycetaceae</taxon>
        <taxon>Kitasatospora</taxon>
    </lineage>
</organism>
<comment type="caution">
    <text evidence="2">The sequence shown here is derived from an EMBL/GenBank/DDBJ whole genome shotgun (WGS) entry which is preliminary data.</text>
</comment>
<reference evidence="2 3" key="1">
    <citation type="submission" date="2019-06" db="EMBL/GenBank/DDBJ databases">
        <title>Sequencing the genomes of 1000 actinobacteria strains.</title>
        <authorList>
            <person name="Klenk H.-P."/>
        </authorList>
    </citation>
    <scope>NUCLEOTIDE SEQUENCE [LARGE SCALE GENOMIC DNA]</scope>
    <source>
        <strain evidence="2 3">DSM 41649</strain>
    </source>
</reference>
<evidence type="ECO:0000313" key="3">
    <source>
        <dbReference type="Proteomes" id="UP000318416"/>
    </source>
</evidence>
<dbReference type="Pfam" id="PF23771">
    <property type="entry name" value="DUF7168"/>
    <property type="match status" value="1"/>
</dbReference>
<proteinExistence type="predicted"/>
<dbReference type="InterPro" id="IPR055592">
    <property type="entry name" value="DUF7168"/>
</dbReference>
<evidence type="ECO:0000259" key="1">
    <source>
        <dbReference type="Pfam" id="PF23771"/>
    </source>
</evidence>
<accession>A0A561EXC0</accession>
<dbReference type="AlphaFoldDB" id="A0A561EXC0"/>
<keyword evidence="3" id="KW-1185">Reference proteome</keyword>
<evidence type="ECO:0000313" key="2">
    <source>
        <dbReference type="EMBL" id="TWE20260.1"/>
    </source>
</evidence>
<dbReference type="EMBL" id="VIVR01000001">
    <property type="protein sequence ID" value="TWE20260.1"/>
    <property type="molecule type" value="Genomic_DNA"/>
</dbReference>
<name>A0A561EXC0_9ACTN</name>